<proteinExistence type="predicted"/>
<dbReference type="AlphaFoldDB" id="A0AA35SVK5"/>
<dbReference type="Pfam" id="PF01585">
    <property type="entry name" value="G-patch"/>
    <property type="match status" value="1"/>
</dbReference>
<dbReference type="GO" id="GO:0005730">
    <property type="term" value="C:nucleolus"/>
    <property type="evidence" value="ECO:0007669"/>
    <property type="project" value="TreeGrafter"/>
</dbReference>
<evidence type="ECO:0000313" key="4">
    <source>
        <dbReference type="Proteomes" id="UP001174909"/>
    </source>
</evidence>
<dbReference type="EMBL" id="CASHTH010002851">
    <property type="protein sequence ID" value="CAI8036227.1"/>
    <property type="molecule type" value="Genomic_DNA"/>
</dbReference>
<dbReference type="PROSITE" id="PS50174">
    <property type="entry name" value="G_PATCH"/>
    <property type="match status" value="1"/>
</dbReference>
<evidence type="ECO:0000313" key="3">
    <source>
        <dbReference type="EMBL" id="CAI8036227.1"/>
    </source>
</evidence>
<dbReference type="PANTHER" id="PTHR23149:SF27">
    <property type="entry name" value="PIN2_TERF1-INTERACTING TELOMERASE INHIBITOR 1"/>
    <property type="match status" value="1"/>
</dbReference>
<dbReference type="GO" id="GO:0003676">
    <property type="term" value="F:nucleic acid binding"/>
    <property type="evidence" value="ECO:0007669"/>
    <property type="project" value="InterPro"/>
</dbReference>
<organism evidence="3 4">
    <name type="scientific">Geodia barretti</name>
    <name type="common">Barrett's horny sponge</name>
    <dbReference type="NCBI Taxonomy" id="519541"/>
    <lineage>
        <taxon>Eukaryota</taxon>
        <taxon>Metazoa</taxon>
        <taxon>Porifera</taxon>
        <taxon>Demospongiae</taxon>
        <taxon>Heteroscleromorpha</taxon>
        <taxon>Tetractinellida</taxon>
        <taxon>Astrophorina</taxon>
        <taxon>Geodiidae</taxon>
        <taxon>Geodia</taxon>
    </lineage>
</organism>
<protein>
    <submittedName>
        <fullName evidence="3">PIN2/TERF1-interacting telomerase inhibitor 1</fullName>
    </submittedName>
</protein>
<dbReference type="GO" id="GO:0010521">
    <property type="term" value="F:telomerase inhibitor activity"/>
    <property type="evidence" value="ECO:0007669"/>
    <property type="project" value="TreeGrafter"/>
</dbReference>
<dbReference type="Proteomes" id="UP001174909">
    <property type="component" value="Unassembled WGS sequence"/>
</dbReference>
<dbReference type="InterPro" id="IPR050656">
    <property type="entry name" value="PINX1"/>
</dbReference>
<dbReference type="SMART" id="SM00443">
    <property type="entry name" value="G_patch"/>
    <property type="match status" value="1"/>
</dbReference>
<evidence type="ECO:0000259" key="2">
    <source>
        <dbReference type="PROSITE" id="PS50174"/>
    </source>
</evidence>
<comment type="caution">
    <text evidence="3">The sequence shown here is derived from an EMBL/GenBank/DDBJ whole genome shotgun (WGS) entry which is preliminary data.</text>
</comment>
<keyword evidence="4" id="KW-1185">Reference proteome</keyword>
<feature type="region of interest" description="Disordered" evidence="1">
    <location>
        <begin position="226"/>
        <end position="278"/>
    </location>
</feature>
<gene>
    <name evidence="3" type="ORF">GBAR_LOCUS20314</name>
</gene>
<evidence type="ECO:0000256" key="1">
    <source>
        <dbReference type="SAM" id="MobiDB-lite"/>
    </source>
</evidence>
<sequence length="332" mass="36678">MDENFLETVSTVERYGNVAITACSSPFCSHCLHALSPDSVLCTHKHTSDASTTHAHAHAHCTKARPLAETPACCSGRPGWLAMLAEKKYKQKWSEDPRNSRWSEDRSRFGYRMLERMGWSEGKGLGKDLAGKTEHVKVSKRSDTSGVGYVRGRDEEWIEHQESFDQLLASLNAKKDNDVGSENQGAKSLVTSAINSGRALYKKALRSKDLSSASSKDLDCVFGRRGRKERRERKRERGERGGGEEEEEEGEEEEKKERTKRTKTEGTSENEQLTKESLPVISHGVATITQTATVQEYFATKLTNYTADSGCGLEDVGRHGLGAGGCGQEGET</sequence>
<name>A0AA35SVK5_GEOBA</name>
<dbReference type="InterPro" id="IPR000467">
    <property type="entry name" value="G_patch_dom"/>
</dbReference>
<dbReference type="PANTHER" id="PTHR23149">
    <property type="entry name" value="G PATCH DOMAIN CONTAINING PROTEIN"/>
    <property type="match status" value="1"/>
</dbReference>
<reference evidence="3" key="1">
    <citation type="submission" date="2023-03" db="EMBL/GenBank/DDBJ databases">
        <authorList>
            <person name="Steffen K."/>
            <person name="Cardenas P."/>
        </authorList>
    </citation>
    <scope>NUCLEOTIDE SEQUENCE</scope>
</reference>
<feature type="domain" description="G-patch" evidence="2">
    <location>
        <begin position="106"/>
        <end position="152"/>
    </location>
</feature>
<accession>A0AA35SVK5</accession>
<feature type="compositionally biased region" description="Basic and acidic residues" evidence="1">
    <location>
        <begin position="253"/>
        <end position="266"/>
    </location>
</feature>